<reference evidence="1" key="1">
    <citation type="submission" date="2021-03" db="EMBL/GenBank/DDBJ databases">
        <title>Evolutionary innovations through gain and loss of genes in the ectomycorrhizal Boletales.</title>
        <authorList>
            <person name="Wu G."/>
            <person name="Miyauchi S."/>
            <person name="Morin E."/>
            <person name="Yang Z.-L."/>
            <person name="Xu J."/>
            <person name="Martin F.M."/>
        </authorList>
    </citation>
    <scope>NUCLEOTIDE SEQUENCE</scope>
    <source>
        <strain evidence="1">BR01</strain>
    </source>
</reference>
<proteinExistence type="predicted"/>
<accession>A0A8I3A673</accession>
<gene>
    <name evidence="1" type="ORF">JVT61DRAFT_9063</name>
</gene>
<name>A0A8I3A673_9AGAM</name>
<protein>
    <submittedName>
        <fullName evidence="1">Uncharacterized protein</fullName>
    </submittedName>
</protein>
<keyword evidence="2" id="KW-1185">Reference proteome</keyword>
<sequence length="524" mass="59823">MSTITRPIDRSATQDPYAYNNDLLLHVFEVALKVYIEDVKNLVQSTIEDELKPLVNSRDYAARNLARSRKISLKTWLKSKNPLSYEKDDFPHLLAALEPARNNNGVAFSLNAPPGEGRPISYFVAKIVDGAAKRREPPFIQDGMFQPVLSAAMELLSRLGARRHFLDFNPDNQRFKTILSRVVAKLKINHVPWAIMDPNPRAPGRPSLRVVHTVWLPLGAAEPARVDHTTQLNLTEPQMRQTEVMLSSEKIALKDARTSWSACHHRITNYHEILHKRVLPLEWGIRQASIPHGDDFCREVYDWVRMNIDLTNNPLHAIALFISHVFAGMRPHIFPPRTLGALKNSTPSQLANHVSNLPWETRPEKKGASLPQPFITMVSTFVIAVMDDRSPLARALQDIHVNSATPSQKTDVKLFYDKHSESSHATRHDTRSLDAHVHHSKQGNIPDECYSEIQTCDTHHDQGFQRRSMAIGHDPNTHRRNRCQMESHQTVSYRKHGVWIIRRHRRAGRRTHGEDTIKKTMGKD</sequence>
<organism evidence="1 2">
    <name type="scientific">Boletus reticuloceps</name>
    <dbReference type="NCBI Taxonomy" id="495285"/>
    <lineage>
        <taxon>Eukaryota</taxon>
        <taxon>Fungi</taxon>
        <taxon>Dikarya</taxon>
        <taxon>Basidiomycota</taxon>
        <taxon>Agaricomycotina</taxon>
        <taxon>Agaricomycetes</taxon>
        <taxon>Agaricomycetidae</taxon>
        <taxon>Boletales</taxon>
        <taxon>Boletineae</taxon>
        <taxon>Boletaceae</taxon>
        <taxon>Boletoideae</taxon>
        <taxon>Boletus</taxon>
    </lineage>
</organism>
<dbReference type="Proteomes" id="UP000683000">
    <property type="component" value="Unassembled WGS sequence"/>
</dbReference>
<dbReference type="EMBL" id="JAGFBS010000032">
    <property type="protein sequence ID" value="KAG6371718.1"/>
    <property type="molecule type" value="Genomic_DNA"/>
</dbReference>
<evidence type="ECO:0000313" key="1">
    <source>
        <dbReference type="EMBL" id="KAG6371718.1"/>
    </source>
</evidence>
<dbReference type="OrthoDB" id="2691215at2759"/>
<comment type="caution">
    <text evidence="1">The sequence shown here is derived from an EMBL/GenBank/DDBJ whole genome shotgun (WGS) entry which is preliminary data.</text>
</comment>
<dbReference type="AlphaFoldDB" id="A0A8I3A673"/>
<evidence type="ECO:0000313" key="2">
    <source>
        <dbReference type="Proteomes" id="UP000683000"/>
    </source>
</evidence>